<sequence length="36" mass="4053">MIICVENEISDKVSTKFQLLKSPVRTLGIDLICVFV</sequence>
<evidence type="ECO:0000313" key="1">
    <source>
        <dbReference type="EMBL" id="KHG25419.1"/>
    </source>
</evidence>
<dbReference type="EMBL" id="KN432381">
    <property type="protein sequence ID" value="KHG25419.1"/>
    <property type="molecule type" value="Genomic_DNA"/>
</dbReference>
<evidence type="ECO:0000313" key="2">
    <source>
        <dbReference type="Proteomes" id="UP000032142"/>
    </source>
</evidence>
<proteinExistence type="predicted"/>
<gene>
    <name evidence="1" type="ORF">F383_08790</name>
</gene>
<reference evidence="2" key="1">
    <citation type="submission" date="2014-09" db="EMBL/GenBank/DDBJ databases">
        <authorList>
            <person name="Mudge J."/>
            <person name="Ramaraj T."/>
            <person name="Lindquist I.E."/>
            <person name="Bharti A.K."/>
            <person name="Sundararajan A."/>
            <person name="Cameron C.T."/>
            <person name="Woodward J.E."/>
            <person name="May G.D."/>
            <person name="Brubaker C."/>
            <person name="Broadhvest J."/>
            <person name="Wilkins T.A."/>
        </authorList>
    </citation>
    <scope>NUCLEOTIDE SEQUENCE</scope>
    <source>
        <strain evidence="2">cv. AKA8401</strain>
    </source>
</reference>
<accession>A0A0B0PLV6</accession>
<name>A0A0B0PLV6_GOSAR</name>
<dbReference type="Proteomes" id="UP000032142">
    <property type="component" value="Unassembled WGS sequence"/>
</dbReference>
<organism evidence="1 2">
    <name type="scientific">Gossypium arboreum</name>
    <name type="common">Tree cotton</name>
    <name type="synonym">Gossypium nanking</name>
    <dbReference type="NCBI Taxonomy" id="29729"/>
    <lineage>
        <taxon>Eukaryota</taxon>
        <taxon>Viridiplantae</taxon>
        <taxon>Streptophyta</taxon>
        <taxon>Embryophyta</taxon>
        <taxon>Tracheophyta</taxon>
        <taxon>Spermatophyta</taxon>
        <taxon>Magnoliopsida</taxon>
        <taxon>eudicotyledons</taxon>
        <taxon>Gunneridae</taxon>
        <taxon>Pentapetalae</taxon>
        <taxon>rosids</taxon>
        <taxon>malvids</taxon>
        <taxon>Malvales</taxon>
        <taxon>Malvaceae</taxon>
        <taxon>Malvoideae</taxon>
        <taxon>Gossypium</taxon>
    </lineage>
</organism>
<protein>
    <submittedName>
        <fullName evidence="1">Uncharacterized protein</fullName>
    </submittedName>
</protein>
<dbReference type="AlphaFoldDB" id="A0A0B0PLV6"/>
<keyword evidence="2" id="KW-1185">Reference proteome</keyword>